<organism evidence="1 2">
    <name type="scientific">Cronobacter phage CR9</name>
    <dbReference type="NCBI Taxonomy" id="1162290"/>
    <lineage>
        <taxon>Viruses</taxon>
        <taxon>Duplodnaviria</taxon>
        <taxon>Heunggongvirae</taxon>
        <taxon>Uroviricota</taxon>
        <taxon>Caudoviricetes</taxon>
        <taxon>Vequintavirinae</taxon>
        <taxon>Certrevirus</taxon>
        <taxon>Certrevirus CR9</taxon>
    </lineage>
</organism>
<dbReference type="KEGG" id="vg:18563042"/>
<accession>M1F2C7</accession>
<protein>
    <submittedName>
        <fullName evidence="1">Uncharacterized protein</fullName>
    </submittedName>
</protein>
<name>M1F2C7_9CAUD</name>
<sequence length="99" mass="11686">MGKYTRYSSLLVHAMSPELREKFFLDGEQDTDAGWDLFETLYPEEADILMEVLQPMLDEIIKDLQFRRDYNTLLGEGKQTEATRLLICHRADKLNWDKD</sequence>
<dbReference type="GeneID" id="18563042"/>
<gene>
    <name evidence="1" type="ORF">CR9_200</name>
</gene>
<dbReference type="RefSeq" id="YP_009015162.1">
    <property type="nucleotide sequence ID" value="NC_023717.1"/>
</dbReference>
<keyword evidence="2" id="KW-1185">Reference proteome</keyword>
<dbReference type="Proteomes" id="UP000011829">
    <property type="component" value="Segment"/>
</dbReference>
<dbReference type="OrthoDB" id="35424at10239"/>
<proteinExistence type="predicted"/>
<evidence type="ECO:0000313" key="2">
    <source>
        <dbReference type="Proteomes" id="UP000011829"/>
    </source>
</evidence>
<reference evidence="1 2" key="1">
    <citation type="submission" date="2012-02" db="EMBL/GenBank/DDBJ databases">
        <title>Complete Genome Sequence of Cronobacter sakazakii Bacteriophage CR9.</title>
        <authorList>
            <person name="Shin H."/>
            <person name="Lee J.-H."/>
            <person name="Kim Y."/>
            <person name="Ryu S."/>
        </authorList>
    </citation>
    <scope>NUCLEOTIDE SEQUENCE [LARGE SCALE GENOMIC DNA]</scope>
</reference>
<evidence type="ECO:0000313" key="1">
    <source>
        <dbReference type="EMBL" id="AFH21084.1"/>
    </source>
</evidence>
<dbReference type="EMBL" id="JQ691611">
    <property type="protein sequence ID" value="AFH21084.1"/>
    <property type="molecule type" value="Genomic_DNA"/>
</dbReference>